<comment type="caution">
    <text evidence="2">The sequence shown here is derived from an EMBL/GenBank/DDBJ whole genome shotgun (WGS) entry which is preliminary data.</text>
</comment>
<accession>A0A4Q2UEV1</accession>
<organism evidence="2 3">
    <name type="scientific">Lichenibacterium minor</name>
    <dbReference type="NCBI Taxonomy" id="2316528"/>
    <lineage>
        <taxon>Bacteria</taxon>
        <taxon>Pseudomonadati</taxon>
        <taxon>Pseudomonadota</taxon>
        <taxon>Alphaproteobacteria</taxon>
        <taxon>Hyphomicrobiales</taxon>
        <taxon>Lichenihabitantaceae</taxon>
        <taxon>Lichenibacterium</taxon>
    </lineage>
</organism>
<dbReference type="EMBL" id="QYBB01000001">
    <property type="protein sequence ID" value="RYC33757.1"/>
    <property type="molecule type" value="Genomic_DNA"/>
</dbReference>
<keyword evidence="1" id="KW-1133">Transmembrane helix</keyword>
<reference evidence="2 3" key="2">
    <citation type="submission" date="2019-02" db="EMBL/GenBank/DDBJ databases">
        <title>'Lichenibacterium ramalinii' gen. nov. sp. nov., 'Lichenibacterium minor' gen. nov. sp. nov.</title>
        <authorList>
            <person name="Pankratov T."/>
        </authorList>
    </citation>
    <scope>NUCLEOTIDE SEQUENCE [LARGE SCALE GENOMIC DNA]</scope>
    <source>
        <strain evidence="2 3">RmlP026</strain>
    </source>
</reference>
<evidence type="ECO:0000313" key="3">
    <source>
        <dbReference type="Proteomes" id="UP000290759"/>
    </source>
</evidence>
<protein>
    <submittedName>
        <fullName evidence="2">Uncharacterized protein</fullName>
    </submittedName>
</protein>
<dbReference type="AlphaFoldDB" id="A0A4Q2UEV1"/>
<reference evidence="2 3" key="1">
    <citation type="submission" date="2018-12" db="EMBL/GenBank/DDBJ databases">
        <authorList>
            <person name="Grouzdev D.S."/>
            <person name="Krutkina M.S."/>
        </authorList>
    </citation>
    <scope>NUCLEOTIDE SEQUENCE [LARGE SCALE GENOMIC DNA]</scope>
    <source>
        <strain evidence="2 3">RmlP026</strain>
    </source>
</reference>
<gene>
    <name evidence="2" type="ORF">D3273_00430</name>
</gene>
<proteinExistence type="predicted"/>
<keyword evidence="1" id="KW-0812">Transmembrane</keyword>
<dbReference type="Proteomes" id="UP000290759">
    <property type="component" value="Unassembled WGS sequence"/>
</dbReference>
<keyword evidence="1" id="KW-0472">Membrane</keyword>
<feature type="transmembrane region" description="Helical" evidence="1">
    <location>
        <begin position="35"/>
        <end position="58"/>
    </location>
</feature>
<keyword evidence="3" id="KW-1185">Reference proteome</keyword>
<evidence type="ECO:0000313" key="2">
    <source>
        <dbReference type="EMBL" id="RYC33757.1"/>
    </source>
</evidence>
<name>A0A4Q2UEV1_9HYPH</name>
<dbReference type="RefSeq" id="WP_129222616.1">
    <property type="nucleotide sequence ID" value="NZ_QYBB01000001.1"/>
</dbReference>
<evidence type="ECO:0000256" key="1">
    <source>
        <dbReference type="SAM" id="Phobius"/>
    </source>
</evidence>
<sequence length="94" mass="9543">MSAVKTTVAAGLAALTLGTATIASSTPAEAWWRYGWGAPVAAGVLGGLAAGAIIGGAARPYGYGYGPGPYSCVRRRPVYDAYGNFAGYRPVRVC</sequence>